<dbReference type="PANTHER" id="PTHR23088:SF27">
    <property type="entry name" value="DEAMINATED GLUTATHIONE AMIDASE"/>
    <property type="match status" value="1"/>
</dbReference>
<dbReference type="EMBL" id="CP007493">
    <property type="protein sequence ID" value="AJB41608.1"/>
    <property type="molecule type" value="Genomic_DNA"/>
</dbReference>
<keyword evidence="2" id="KW-0012">Acyltransferase</keyword>
<evidence type="ECO:0000259" key="1">
    <source>
        <dbReference type="PROSITE" id="PS50263"/>
    </source>
</evidence>
<keyword evidence="2" id="KW-0378">Hydrolase</keyword>
<evidence type="ECO:0000313" key="3">
    <source>
        <dbReference type="Proteomes" id="UP000266720"/>
    </source>
</evidence>
<dbReference type="InterPro" id="IPR003010">
    <property type="entry name" value="C-N_Hydrolase"/>
</dbReference>
<dbReference type="GO" id="GO:0004040">
    <property type="term" value="F:amidase activity"/>
    <property type="evidence" value="ECO:0007669"/>
    <property type="project" value="UniProtKB-EC"/>
</dbReference>
<dbReference type="PROSITE" id="PS50263">
    <property type="entry name" value="CN_HYDROLASE"/>
    <property type="match status" value="1"/>
</dbReference>
<dbReference type="KEGG" id="tcb:TCARB_0548"/>
<proteinExistence type="predicted"/>
<dbReference type="STRING" id="697581.TCARB_0548"/>
<dbReference type="GeneID" id="25405999"/>
<dbReference type="GO" id="GO:0016746">
    <property type="term" value="F:acyltransferase activity"/>
    <property type="evidence" value="ECO:0007669"/>
    <property type="project" value="UniProtKB-KW"/>
</dbReference>
<dbReference type="RefSeq" id="WP_052886636.1">
    <property type="nucleotide sequence ID" value="NZ_CP007493.1"/>
</dbReference>
<feature type="domain" description="CN hydrolase" evidence="1">
    <location>
        <begin position="2"/>
        <end position="236"/>
    </location>
</feature>
<protein>
    <submittedName>
        <fullName evidence="2">Nitrilase/cyanide hydratase and apolipoprotein N-acyltransferase</fullName>
        <ecNumber evidence="2">3.5.1.4</ecNumber>
    </submittedName>
</protein>
<keyword evidence="2" id="KW-0449">Lipoprotein</keyword>
<gene>
    <name evidence="2" type="ORF">TCARB_0548</name>
</gene>
<dbReference type="AlphaFoldDB" id="A0A3G1A684"/>
<keyword evidence="2" id="KW-0808">Transferase</keyword>
<accession>A0A3G1A684</accession>
<dbReference type="Gene3D" id="3.60.110.10">
    <property type="entry name" value="Carbon-nitrogen hydrolase"/>
    <property type="match status" value="1"/>
</dbReference>
<dbReference type="EC" id="3.5.1.4" evidence="2"/>
<sequence length="265" mass="29714">MMRVALHQLVVFGNKEENLRKVLEKIDSFDADLHVFPEYLMGTKDGNVTRELVYSFGEPLEGEFASKILSKSEEYGVGVVFSMYLKDNNGVSNAAVLAVNGKVSAVYRKIHLFDAYGYRESNVFARGNEVATAPLKGFTIGLAVCFDLRFPELFRAMMLRGTNLFIVPSAWYKGPHKVDQWKSLTSARAHENVSFLVAVDQTGDHFAGHSLVATPMGHILVDLGEAERSLLVDIDPTEVSQAREKIPIDKLLRLDLYREWIKEGK</sequence>
<dbReference type="Pfam" id="PF00795">
    <property type="entry name" value="CN_hydrolase"/>
    <property type="match status" value="1"/>
</dbReference>
<dbReference type="InterPro" id="IPR036526">
    <property type="entry name" value="C-N_Hydrolase_sf"/>
</dbReference>
<dbReference type="SUPFAM" id="SSF56317">
    <property type="entry name" value="Carbon-nitrogen hydrolase"/>
    <property type="match status" value="1"/>
</dbReference>
<name>A0A3G1A684_9CREN</name>
<evidence type="ECO:0000313" key="2">
    <source>
        <dbReference type="EMBL" id="AJB41608.1"/>
    </source>
</evidence>
<reference evidence="3" key="1">
    <citation type="book" date="2010" name="EXTREMOPHILES" publisher="0:0-0">
        <title>Complete genome sequences of ten hyperthermophilic archaea reveal their metabolic capabilities and possible ecological roles.</title>
        <editorList>
            <person name="?"/>
        </editorList>
        <authorList>
            <person name="Ravin N.V."/>
            <person name="Mardanov A.V."/>
            <person name="Bonch-Osmolovskaya E.A."/>
            <person name="Skryabin K.G."/>
        </authorList>
    </citation>
    <scope>NUCLEOTIDE SEQUENCE [LARGE SCALE GENOMIC DNA]</scope>
    <source>
        <strain evidence="3">1505</strain>
    </source>
</reference>
<dbReference type="CDD" id="cd07581">
    <property type="entry name" value="nitrilase_3"/>
    <property type="match status" value="1"/>
</dbReference>
<dbReference type="PANTHER" id="PTHR23088">
    <property type="entry name" value="NITRILASE-RELATED"/>
    <property type="match status" value="1"/>
</dbReference>
<organism evidence="2 3">
    <name type="scientific">Thermofilum adornatum 1505</name>
    <dbReference type="NCBI Taxonomy" id="697581"/>
    <lineage>
        <taxon>Archaea</taxon>
        <taxon>Thermoproteota</taxon>
        <taxon>Thermoprotei</taxon>
        <taxon>Thermofilales</taxon>
        <taxon>Thermofilaceae</taxon>
        <taxon>Thermofilum</taxon>
    </lineage>
</organism>
<dbReference type="Proteomes" id="UP000266720">
    <property type="component" value="Chromosome"/>
</dbReference>